<evidence type="ECO:0000256" key="2">
    <source>
        <dbReference type="ARBA" id="ARBA00012438"/>
    </source>
</evidence>
<dbReference type="PANTHER" id="PTHR45339:SF1">
    <property type="entry name" value="HYBRID SIGNAL TRANSDUCTION HISTIDINE KINASE J"/>
    <property type="match status" value="1"/>
</dbReference>
<dbReference type="SUPFAM" id="SSF47384">
    <property type="entry name" value="Homodimeric domain of signal transducing histidine kinase"/>
    <property type="match status" value="1"/>
</dbReference>
<dbReference type="SMART" id="SM00388">
    <property type="entry name" value="HisKA"/>
    <property type="match status" value="1"/>
</dbReference>
<dbReference type="InterPro" id="IPR003661">
    <property type="entry name" value="HisK_dim/P_dom"/>
</dbReference>
<feature type="domain" description="Histidine kinase" evidence="8">
    <location>
        <begin position="255"/>
        <end position="474"/>
    </location>
</feature>
<evidence type="ECO:0000256" key="6">
    <source>
        <dbReference type="SAM" id="MobiDB-lite"/>
    </source>
</evidence>
<evidence type="ECO:0000259" key="8">
    <source>
        <dbReference type="PROSITE" id="PS50109"/>
    </source>
</evidence>
<keyword evidence="7" id="KW-1133">Transmembrane helix</keyword>
<dbReference type="SMART" id="SM00448">
    <property type="entry name" value="REC"/>
    <property type="match status" value="1"/>
</dbReference>
<feature type="compositionally biased region" description="Low complexity" evidence="6">
    <location>
        <begin position="1"/>
        <end position="11"/>
    </location>
</feature>
<dbReference type="InterPro" id="IPR036097">
    <property type="entry name" value="HisK_dim/P_sf"/>
</dbReference>
<dbReference type="SUPFAM" id="SSF55874">
    <property type="entry name" value="ATPase domain of HSP90 chaperone/DNA topoisomerase II/histidine kinase"/>
    <property type="match status" value="1"/>
</dbReference>
<feature type="domain" description="Response regulatory" evidence="9">
    <location>
        <begin position="499"/>
        <end position="616"/>
    </location>
</feature>
<evidence type="ECO:0000256" key="7">
    <source>
        <dbReference type="SAM" id="Phobius"/>
    </source>
</evidence>
<dbReference type="CDD" id="cd16922">
    <property type="entry name" value="HATPase_EvgS-ArcB-TorS-like"/>
    <property type="match status" value="1"/>
</dbReference>
<feature type="region of interest" description="Disordered" evidence="6">
    <location>
        <begin position="1"/>
        <end position="32"/>
    </location>
</feature>
<keyword evidence="7" id="KW-0812">Transmembrane</keyword>
<dbReference type="PANTHER" id="PTHR45339">
    <property type="entry name" value="HYBRID SIGNAL TRANSDUCTION HISTIDINE KINASE J"/>
    <property type="match status" value="1"/>
</dbReference>
<dbReference type="SMART" id="SM00387">
    <property type="entry name" value="HATPase_c"/>
    <property type="match status" value="1"/>
</dbReference>
<dbReference type="OrthoDB" id="9801651at2"/>
<feature type="transmembrane region" description="Helical" evidence="7">
    <location>
        <begin position="206"/>
        <end position="225"/>
    </location>
</feature>
<dbReference type="Proteomes" id="UP000249524">
    <property type="component" value="Unassembled WGS sequence"/>
</dbReference>
<keyword evidence="7" id="KW-0472">Membrane</keyword>
<evidence type="ECO:0000256" key="4">
    <source>
        <dbReference type="ARBA" id="ARBA00023012"/>
    </source>
</evidence>
<accession>A0A328B523</accession>
<keyword evidence="4" id="KW-0902">Two-component regulatory system</keyword>
<dbReference type="PROSITE" id="PS50109">
    <property type="entry name" value="HIS_KIN"/>
    <property type="match status" value="1"/>
</dbReference>
<dbReference type="InterPro" id="IPR011006">
    <property type="entry name" value="CheY-like_superfamily"/>
</dbReference>
<dbReference type="PROSITE" id="PS50110">
    <property type="entry name" value="RESPONSE_REGULATORY"/>
    <property type="match status" value="1"/>
</dbReference>
<name>A0A328B523_9CAUL</name>
<protein>
    <recommendedName>
        <fullName evidence="2">histidine kinase</fullName>
        <ecNumber evidence="2">2.7.13.3</ecNumber>
    </recommendedName>
</protein>
<evidence type="ECO:0000256" key="1">
    <source>
        <dbReference type="ARBA" id="ARBA00000085"/>
    </source>
</evidence>
<feature type="transmembrane region" description="Helical" evidence="7">
    <location>
        <begin position="128"/>
        <end position="149"/>
    </location>
</feature>
<proteinExistence type="predicted"/>
<dbReference type="PRINTS" id="PR00344">
    <property type="entry name" value="BCTRLSENSOR"/>
</dbReference>
<gene>
    <name evidence="10" type="ORF">DJ019_19020</name>
</gene>
<feature type="compositionally biased region" description="Basic residues" evidence="6">
    <location>
        <begin position="15"/>
        <end position="24"/>
    </location>
</feature>
<dbReference type="InterPro" id="IPR004358">
    <property type="entry name" value="Sig_transdc_His_kin-like_C"/>
</dbReference>
<dbReference type="Gene3D" id="1.10.287.130">
    <property type="match status" value="1"/>
</dbReference>
<sequence>MLLWRWSSSASPDRRRPRGWRRTRKSESRNSRNPVCVNGFLVNLPHDAPRAGGDDRSMDNSYAVLADVRRRELKTRILVAAMVAAAAFAITPTWGPPAWLAAVVVSQLVDTINTRAMRGVPSRGAQAVWMAAVFCNSVIYSSLGVYLWVDGSETGRLLGVLLVSGSLLHVTIHMHHVRGMLLAAIIPHAAILLAMPLYSVVLGEPIMWTIVMAGVLYLGHLVVTFRQADTTTRQIQAERERAEEASTAKSDFLATVSHEIRTPMNAIVSAANLLGRSRLNKAQREQVEMLKDANDVLLSLLNDVLDLSRIEAGKMAIEPTPMDLGRTLEGLHRLWSPRAADKGLELRLEIAEVAPTHVVMDPLRLKQILSNLISNAVKFTEAGAVTVRLGLDAAAPQRLVIEVADTGVGIPPEALSRLFGAFEQAGAGATRKHGGSGLGLAISRRLAAMMDGALDVESTPGQGSTFRLTLPLVEAGGDASPAEIEGDAEIGDDVLRGLAILVAEDHPVNRRVVELLLGPLGCDLTFCEDGAQAVEAAGLRPFDAILMDMQMPVLDGVEATRRIKSSRGPNAGAPVVALTANALDHHRAEWASVGVHAFVSKPIDPRELVAALIEAGRAAKDRRAA</sequence>
<dbReference type="Pfam" id="PF00072">
    <property type="entry name" value="Response_reg"/>
    <property type="match status" value="1"/>
</dbReference>
<dbReference type="Pfam" id="PF02518">
    <property type="entry name" value="HATPase_c"/>
    <property type="match status" value="1"/>
</dbReference>
<keyword evidence="3 5" id="KW-0597">Phosphoprotein</keyword>
<dbReference type="InterPro" id="IPR036890">
    <property type="entry name" value="HATPase_C_sf"/>
</dbReference>
<dbReference type="AlphaFoldDB" id="A0A328B523"/>
<dbReference type="InterPro" id="IPR005467">
    <property type="entry name" value="His_kinase_dom"/>
</dbReference>
<dbReference type="FunFam" id="3.30.565.10:FF:000010">
    <property type="entry name" value="Sensor histidine kinase RcsC"/>
    <property type="match status" value="1"/>
</dbReference>
<evidence type="ECO:0000313" key="11">
    <source>
        <dbReference type="Proteomes" id="UP000249524"/>
    </source>
</evidence>
<dbReference type="Gene3D" id="3.40.50.2300">
    <property type="match status" value="1"/>
</dbReference>
<dbReference type="EMBL" id="QFYS01000011">
    <property type="protein sequence ID" value="RAK62512.1"/>
    <property type="molecule type" value="Genomic_DNA"/>
</dbReference>
<organism evidence="10 11">
    <name type="scientific">Phenylobacterium kunshanense</name>
    <dbReference type="NCBI Taxonomy" id="1445034"/>
    <lineage>
        <taxon>Bacteria</taxon>
        <taxon>Pseudomonadati</taxon>
        <taxon>Pseudomonadota</taxon>
        <taxon>Alphaproteobacteria</taxon>
        <taxon>Caulobacterales</taxon>
        <taxon>Caulobacteraceae</taxon>
        <taxon>Phenylobacterium</taxon>
    </lineage>
</organism>
<dbReference type="CDD" id="cd17546">
    <property type="entry name" value="REC_hyHK_CKI1_RcsC-like"/>
    <property type="match status" value="1"/>
</dbReference>
<dbReference type="SUPFAM" id="SSF52172">
    <property type="entry name" value="CheY-like"/>
    <property type="match status" value="1"/>
</dbReference>
<feature type="transmembrane region" description="Helical" evidence="7">
    <location>
        <begin position="75"/>
        <end position="92"/>
    </location>
</feature>
<feature type="modified residue" description="4-aspartylphosphate" evidence="5">
    <location>
        <position position="548"/>
    </location>
</feature>
<comment type="catalytic activity">
    <reaction evidence="1">
        <text>ATP + protein L-histidine = ADP + protein N-phospho-L-histidine.</text>
        <dbReference type="EC" id="2.7.13.3"/>
    </reaction>
</comment>
<evidence type="ECO:0000313" key="10">
    <source>
        <dbReference type="EMBL" id="RAK62512.1"/>
    </source>
</evidence>
<dbReference type="EC" id="2.7.13.3" evidence="2"/>
<dbReference type="InterPro" id="IPR003594">
    <property type="entry name" value="HATPase_dom"/>
</dbReference>
<dbReference type="InterPro" id="IPR001789">
    <property type="entry name" value="Sig_transdc_resp-reg_receiver"/>
</dbReference>
<keyword evidence="11" id="KW-1185">Reference proteome</keyword>
<reference evidence="10 11" key="1">
    <citation type="submission" date="2018-05" db="EMBL/GenBank/DDBJ databases">
        <authorList>
            <person name="Lanie J.A."/>
            <person name="Ng W.-L."/>
            <person name="Kazmierczak K.M."/>
            <person name="Andrzejewski T.M."/>
            <person name="Davidsen T.M."/>
            <person name="Wayne K.J."/>
            <person name="Tettelin H."/>
            <person name="Glass J.I."/>
            <person name="Rusch D."/>
            <person name="Podicherti R."/>
            <person name="Tsui H.-C.T."/>
            <person name="Winkler M.E."/>
        </authorList>
    </citation>
    <scope>NUCLEOTIDE SEQUENCE [LARGE SCALE GENOMIC DNA]</scope>
    <source>
        <strain evidence="10 11">BUT-10</strain>
    </source>
</reference>
<feature type="transmembrane region" description="Helical" evidence="7">
    <location>
        <begin position="179"/>
        <end position="200"/>
    </location>
</feature>
<evidence type="ECO:0000256" key="3">
    <source>
        <dbReference type="ARBA" id="ARBA00022553"/>
    </source>
</evidence>
<dbReference type="GO" id="GO:0000155">
    <property type="term" value="F:phosphorelay sensor kinase activity"/>
    <property type="evidence" value="ECO:0007669"/>
    <property type="project" value="InterPro"/>
</dbReference>
<evidence type="ECO:0000256" key="5">
    <source>
        <dbReference type="PROSITE-ProRule" id="PRU00169"/>
    </source>
</evidence>
<dbReference type="CDD" id="cd00082">
    <property type="entry name" value="HisKA"/>
    <property type="match status" value="1"/>
</dbReference>
<evidence type="ECO:0000259" key="9">
    <source>
        <dbReference type="PROSITE" id="PS50110"/>
    </source>
</evidence>
<dbReference type="Gene3D" id="3.30.565.10">
    <property type="entry name" value="Histidine kinase-like ATPase, C-terminal domain"/>
    <property type="match status" value="1"/>
</dbReference>
<dbReference type="Pfam" id="PF00512">
    <property type="entry name" value="HisKA"/>
    <property type="match status" value="1"/>
</dbReference>
<comment type="caution">
    <text evidence="10">The sequence shown here is derived from an EMBL/GenBank/DDBJ whole genome shotgun (WGS) entry which is preliminary data.</text>
</comment>